<feature type="transmembrane region" description="Helical" evidence="6">
    <location>
        <begin position="365"/>
        <end position="387"/>
    </location>
</feature>
<dbReference type="Pfam" id="PF03772">
    <property type="entry name" value="Competence"/>
    <property type="match status" value="1"/>
</dbReference>
<feature type="transmembrane region" description="Helical" evidence="6">
    <location>
        <begin position="259"/>
        <end position="282"/>
    </location>
</feature>
<feature type="transmembrane region" description="Helical" evidence="6">
    <location>
        <begin position="408"/>
        <end position="427"/>
    </location>
</feature>
<feature type="domain" description="Metallo-beta-lactamase" evidence="7">
    <location>
        <begin position="550"/>
        <end position="720"/>
    </location>
</feature>
<evidence type="ECO:0000256" key="1">
    <source>
        <dbReference type="ARBA" id="ARBA00004651"/>
    </source>
</evidence>
<dbReference type="InterPro" id="IPR036866">
    <property type="entry name" value="RibonucZ/Hydroxyglut_hydro"/>
</dbReference>
<feature type="transmembrane region" description="Helical" evidence="6">
    <location>
        <begin position="494"/>
        <end position="512"/>
    </location>
</feature>
<evidence type="ECO:0000256" key="3">
    <source>
        <dbReference type="ARBA" id="ARBA00022692"/>
    </source>
</evidence>
<evidence type="ECO:0000256" key="2">
    <source>
        <dbReference type="ARBA" id="ARBA00022475"/>
    </source>
</evidence>
<keyword evidence="2" id="KW-1003">Cell membrane</keyword>
<dbReference type="InterPro" id="IPR004797">
    <property type="entry name" value="Competence_ComEC/Rec2"/>
</dbReference>
<comment type="caution">
    <text evidence="8">The sequence shown here is derived from an EMBL/GenBank/DDBJ whole genome shotgun (WGS) entry which is preliminary data.</text>
</comment>
<accession>A0ABY1QGL5</accession>
<dbReference type="InterPro" id="IPR004477">
    <property type="entry name" value="ComEC_N"/>
</dbReference>
<keyword evidence="3 6" id="KW-0812">Transmembrane</keyword>
<evidence type="ECO:0000256" key="6">
    <source>
        <dbReference type="SAM" id="Phobius"/>
    </source>
</evidence>
<gene>
    <name evidence="8" type="ORF">SAMN06295970_11661</name>
</gene>
<keyword evidence="4 6" id="KW-1133">Transmembrane helix</keyword>
<dbReference type="EMBL" id="FXUL01000016">
    <property type="protein sequence ID" value="SMP70690.1"/>
    <property type="molecule type" value="Genomic_DNA"/>
</dbReference>
<evidence type="ECO:0000259" key="7">
    <source>
        <dbReference type="SMART" id="SM00849"/>
    </source>
</evidence>
<dbReference type="Pfam" id="PF00753">
    <property type="entry name" value="Lactamase_B"/>
    <property type="match status" value="1"/>
</dbReference>
<protein>
    <submittedName>
        <fullName evidence="8">Competence protein ComEC</fullName>
    </submittedName>
</protein>
<feature type="transmembrane region" description="Helical" evidence="6">
    <location>
        <begin position="328"/>
        <end position="359"/>
    </location>
</feature>
<comment type="subcellular location">
    <subcellularLocation>
        <location evidence="1">Cell membrane</location>
        <topology evidence="1">Multi-pass membrane protein</topology>
    </subcellularLocation>
</comment>
<dbReference type="PANTHER" id="PTHR30619">
    <property type="entry name" value="DNA INTERNALIZATION/COMPETENCE PROTEIN COMEC/REC2"/>
    <property type="match status" value="1"/>
</dbReference>
<dbReference type="CDD" id="cd07731">
    <property type="entry name" value="ComA-like_MBL-fold"/>
    <property type="match status" value="1"/>
</dbReference>
<dbReference type="NCBIfam" id="TIGR00361">
    <property type="entry name" value="ComEC_Rec2"/>
    <property type="match status" value="1"/>
</dbReference>
<name>A0ABY1QGL5_9BURK</name>
<evidence type="ECO:0000313" key="8">
    <source>
        <dbReference type="EMBL" id="SMP70690.1"/>
    </source>
</evidence>
<dbReference type="PANTHER" id="PTHR30619:SF1">
    <property type="entry name" value="RECOMBINATION PROTEIN 2"/>
    <property type="match status" value="1"/>
</dbReference>
<keyword evidence="5 6" id="KW-0472">Membrane</keyword>
<dbReference type="RefSeq" id="WP_283443834.1">
    <property type="nucleotide sequence ID" value="NZ_FXUL01000016.1"/>
</dbReference>
<reference evidence="8 9" key="1">
    <citation type="submission" date="2017-05" db="EMBL/GenBank/DDBJ databases">
        <authorList>
            <person name="Varghese N."/>
            <person name="Submissions S."/>
        </authorList>
    </citation>
    <scope>NUCLEOTIDE SEQUENCE [LARGE SCALE GENOMIC DNA]</scope>
    <source>
        <strain evidence="8 9">DSM 26001</strain>
    </source>
</reference>
<organism evidence="8 9">
    <name type="scientific">Noviherbaspirillum suwonense</name>
    <dbReference type="NCBI Taxonomy" id="1224511"/>
    <lineage>
        <taxon>Bacteria</taxon>
        <taxon>Pseudomonadati</taxon>
        <taxon>Pseudomonadota</taxon>
        <taxon>Betaproteobacteria</taxon>
        <taxon>Burkholderiales</taxon>
        <taxon>Oxalobacteraceae</taxon>
        <taxon>Noviherbaspirillum</taxon>
    </lineage>
</organism>
<dbReference type="SMART" id="SM00849">
    <property type="entry name" value="Lactamase_B"/>
    <property type="match status" value="1"/>
</dbReference>
<feature type="transmembrane region" description="Helical" evidence="6">
    <location>
        <begin position="463"/>
        <end position="482"/>
    </location>
</feature>
<feature type="transmembrane region" description="Helical" evidence="6">
    <location>
        <begin position="433"/>
        <end position="451"/>
    </location>
</feature>
<dbReference type="SUPFAM" id="SSF56281">
    <property type="entry name" value="Metallo-hydrolase/oxidoreductase"/>
    <property type="match status" value="1"/>
</dbReference>
<dbReference type="InterPro" id="IPR035681">
    <property type="entry name" value="ComA-like_MBL"/>
</dbReference>
<dbReference type="InterPro" id="IPR052159">
    <property type="entry name" value="Competence_DNA_uptake"/>
</dbReference>
<keyword evidence="9" id="KW-1185">Reference proteome</keyword>
<feature type="transmembrane region" description="Helical" evidence="6">
    <location>
        <begin position="302"/>
        <end position="321"/>
    </location>
</feature>
<dbReference type="Pfam" id="PF13567">
    <property type="entry name" value="DUF4131"/>
    <property type="match status" value="1"/>
</dbReference>
<dbReference type="NCBIfam" id="TIGR00360">
    <property type="entry name" value="ComEC_N-term"/>
    <property type="match status" value="1"/>
</dbReference>
<evidence type="ECO:0000256" key="4">
    <source>
        <dbReference type="ARBA" id="ARBA00022989"/>
    </source>
</evidence>
<sequence length="804" mass="86966">MRCLLLGFASGVGLLQTRASLPSPWMAGLLLLAAACIALPCRRLPAAWARASARLACGAVAGFLWAALVAQHYLADELPAGLEGQDLVATGVIDSLPYRFERGLRFNLALESAALPDGSPVRLPPRLALSWYAEPRGPQPPALQPGERWQFALRLKKPHGNANWDGFDYEAWLLEQRLRATGSVRGDAAPGSANRRLSAFVPGFTAVVERCRGWLRERIERALRGQPYAGVIIALVIGDQRDIDQGDWKIFTRTGIGHLVSISGLHITMVAGLAAGLARLLWRHSLFTGRQLPLLLPAQKVASLAGVAVALAYVLLAGFGVPAQRTLYMIAVVGAALWSGRIASVSHVLCAALGVVLLLDPWAVLWPGFWLSFGAVAVILLASVGRAERAAAGRVARWRQAFSAACRTQYAVTVGLVPLTLLLFGQVSLVSPLANAVAIPLVSFAVTPLALAGSMAPAPLSAWLLLVAHWLVQQLAVLLAWLSSLPLAVWSAPLPSWWMFVLALLGALWLLLPRGWPARRLGLALWLPLLLNAPRFPEQGFRVTAFDIGQGNALLLETAHHRLLYDTGPAYTPESDGGSRVIVPYLKGRGIAMLDAMVVSHSDADHSGGALSVMDAVDVGWLTSSLDADHEIVGAARQHRRCLAGQRWEWDGVQFEMLHPTPQIYAGERWKPNARSCTLRVSAGGASMLLGGDIEAPQEAMLLDAMPHKLMATVLLAPHHGSGTSSTPDFLDAVAPQIAVFQVGYRNRYHHPKPQVEARYAERGIRRLRSDLDGAVRLDFAGGPDGAVQVERYRDAHRRYWYGR</sequence>
<proteinExistence type="predicted"/>
<feature type="transmembrane region" description="Helical" evidence="6">
    <location>
        <begin position="25"/>
        <end position="44"/>
    </location>
</feature>
<dbReference type="Gene3D" id="3.60.15.10">
    <property type="entry name" value="Ribonuclease Z/Hydroxyacylglutathione hydrolase-like"/>
    <property type="match status" value="1"/>
</dbReference>
<evidence type="ECO:0000256" key="5">
    <source>
        <dbReference type="ARBA" id="ARBA00023136"/>
    </source>
</evidence>
<dbReference type="Proteomes" id="UP001158049">
    <property type="component" value="Unassembled WGS sequence"/>
</dbReference>
<evidence type="ECO:0000313" key="9">
    <source>
        <dbReference type="Proteomes" id="UP001158049"/>
    </source>
</evidence>
<dbReference type="InterPro" id="IPR025405">
    <property type="entry name" value="DUF4131"/>
</dbReference>
<dbReference type="InterPro" id="IPR001279">
    <property type="entry name" value="Metallo-B-lactamas"/>
</dbReference>